<accession>A0AAE3KUV7</accession>
<feature type="domain" description="Cyclic nucleotide-binding" evidence="1">
    <location>
        <begin position="37"/>
        <end position="118"/>
    </location>
</feature>
<evidence type="ECO:0000313" key="2">
    <source>
        <dbReference type="EMBL" id="MCP9763581.1"/>
    </source>
</evidence>
<dbReference type="InterPro" id="IPR000595">
    <property type="entry name" value="cNMP-bd_dom"/>
</dbReference>
<dbReference type="SUPFAM" id="SSF51206">
    <property type="entry name" value="cAMP-binding domain-like"/>
    <property type="match status" value="1"/>
</dbReference>
<dbReference type="Pfam" id="PF00027">
    <property type="entry name" value="cNMP_binding"/>
    <property type="match status" value="1"/>
</dbReference>
<comment type="caution">
    <text evidence="2">The sequence shown here is derived from an EMBL/GenBank/DDBJ whole genome shotgun (WGS) entry which is preliminary data.</text>
</comment>
<proteinExistence type="predicted"/>
<evidence type="ECO:0000313" key="3">
    <source>
        <dbReference type="Proteomes" id="UP001204144"/>
    </source>
</evidence>
<dbReference type="AlphaFoldDB" id="A0AAE3KUV7"/>
<dbReference type="EMBL" id="RJUF01000032">
    <property type="protein sequence ID" value="MCP9763581.1"/>
    <property type="molecule type" value="Genomic_DNA"/>
</dbReference>
<keyword evidence="3" id="KW-1185">Reference proteome</keyword>
<name>A0AAE3KUV7_9BACT</name>
<organism evidence="2 3">
    <name type="scientific">Lacihabitans soyangensis</name>
    <dbReference type="NCBI Taxonomy" id="869394"/>
    <lineage>
        <taxon>Bacteria</taxon>
        <taxon>Pseudomonadati</taxon>
        <taxon>Bacteroidota</taxon>
        <taxon>Cytophagia</taxon>
        <taxon>Cytophagales</taxon>
        <taxon>Leadbetterellaceae</taxon>
        <taxon>Lacihabitans</taxon>
    </lineage>
</organism>
<dbReference type="Gene3D" id="2.60.120.10">
    <property type="entry name" value="Jelly Rolls"/>
    <property type="match status" value="1"/>
</dbReference>
<dbReference type="Proteomes" id="UP001204144">
    <property type="component" value="Unassembled WGS sequence"/>
</dbReference>
<dbReference type="InterPro" id="IPR018490">
    <property type="entry name" value="cNMP-bd_dom_sf"/>
</dbReference>
<sequence>MRSQELETYLNHYRLVCPQITEDELSYITDALSISVYKSKDFYLNEGQVQTSIGFLVSGLMRAFYVDERGNEITTWFSRENEYVTDYPSYIRQNPAKFNFQCIEPCVVVNLPYTDMQEGYDKFKNIERYGRLVAEEVVVLQQSRIESFLFQNAEQRYLAFMSRNTTLFNRISLTDLSSYLGIERQSLSRIRKSLTQK</sequence>
<gene>
    <name evidence="2" type="ORF">EGI31_11495</name>
</gene>
<dbReference type="RefSeq" id="WP_255037359.1">
    <property type="nucleotide sequence ID" value="NZ_RJUF01000032.1"/>
</dbReference>
<dbReference type="InterPro" id="IPR014710">
    <property type="entry name" value="RmlC-like_jellyroll"/>
</dbReference>
<reference evidence="2 3" key="1">
    <citation type="submission" date="2018-11" db="EMBL/GenBank/DDBJ databases">
        <title>Novel bacteria species description.</title>
        <authorList>
            <person name="Han J.-H."/>
        </authorList>
    </citation>
    <scope>NUCLEOTIDE SEQUENCE [LARGE SCALE GENOMIC DNA]</scope>
    <source>
        <strain evidence="2 3">KCTC23259</strain>
    </source>
</reference>
<protein>
    <submittedName>
        <fullName evidence="2">Crp/Fnr family transcriptional regulator</fullName>
    </submittedName>
</protein>
<evidence type="ECO:0000259" key="1">
    <source>
        <dbReference type="Pfam" id="PF00027"/>
    </source>
</evidence>